<proteinExistence type="predicted"/>
<reference evidence="2 3" key="1">
    <citation type="journal article" date="2011" name="Stand. Genomic Sci.">
        <title>Complete genome sequence of Marivirga tractuosa type strain (H-43).</title>
        <authorList>
            <person name="Pagani I."/>
            <person name="Chertkov O."/>
            <person name="Lapidus A."/>
            <person name="Lucas S."/>
            <person name="Del Rio T.G."/>
            <person name="Tice H."/>
            <person name="Copeland A."/>
            <person name="Cheng J.F."/>
            <person name="Nolan M."/>
            <person name="Saunders E."/>
            <person name="Pitluck S."/>
            <person name="Held B."/>
            <person name="Goodwin L."/>
            <person name="Liolios K."/>
            <person name="Ovchinikova G."/>
            <person name="Ivanova N."/>
            <person name="Mavromatis K."/>
            <person name="Pati A."/>
            <person name="Chen A."/>
            <person name="Palaniappan K."/>
            <person name="Land M."/>
            <person name="Hauser L."/>
            <person name="Jeffries C.D."/>
            <person name="Detter J.C."/>
            <person name="Han C."/>
            <person name="Tapia R."/>
            <person name="Ngatchou-Djao O.D."/>
            <person name="Rohde M."/>
            <person name="Goker M."/>
            <person name="Spring S."/>
            <person name="Sikorski J."/>
            <person name="Woyke T."/>
            <person name="Bristow J."/>
            <person name="Eisen J.A."/>
            <person name="Markowitz V."/>
            <person name="Hugenholtz P."/>
            <person name="Klenk H.P."/>
            <person name="Kyrpides N.C."/>
        </authorList>
    </citation>
    <scope>NUCLEOTIDE SEQUENCE [LARGE SCALE GENOMIC DNA]</scope>
    <source>
        <strain evidence="3">ATCC 23168 / DSM 4126 / NBRC 15989 / NCIMB 1408 / VKM B-1430 / H-43</strain>
    </source>
</reference>
<evidence type="ECO:0000256" key="1">
    <source>
        <dbReference type="SAM" id="Phobius"/>
    </source>
</evidence>
<dbReference type="HOGENOM" id="CLU_1128020_0_0_10"/>
<dbReference type="RefSeq" id="WP_013455603.1">
    <property type="nucleotide sequence ID" value="NC_014759.1"/>
</dbReference>
<name>E4TN73_MARTH</name>
<accession>E4TN73</accession>
<dbReference type="KEGG" id="mtt:Ftrac_3489"/>
<dbReference type="OrthoDB" id="1495886at2"/>
<feature type="transmembrane region" description="Helical" evidence="1">
    <location>
        <begin position="6"/>
        <end position="26"/>
    </location>
</feature>
<keyword evidence="1" id="KW-1133">Transmembrane helix</keyword>
<dbReference type="Proteomes" id="UP000008720">
    <property type="component" value="Chromosome"/>
</dbReference>
<evidence type="ECO:0000313" key="2">
    <source>
        <dbReference type="EMBL" id="ADR23461.1"/>
    </source>
</evidence>
<keyword evidence="1" id="KW-0812">Transmembrane</keyword>
<sequence>MFADNINTIIPVISTLAGIVIGWLLNELRDYFKLRRENKRVINHVLFNLLEIRSILAKTEMEHSSEFIIKLIEDKYPQVPKKQMRFYMRSIFNLYLKKIVADNQNNSIQSIENRYKDSVDDFSKIFPLLAYEVGGKINLYNYLTFLTKYVEKIDDMVRAEFNNDLVPNDQDEYHSFTELISEFFETNLFKKALNSISVDIIKISKKLGRSTKKSCEEIMHGQDSSFESEDFQIFFDDYMEKVSSYQ</sequence>
<gene>
    <name evidence="2" type="ordered locus">Ftrac_3489</name>
</gene>
<dbReference type="STRING" id="643867.Ftrac_3489"/>
<organism evidence="2 3">
    <name type="scientific">Marivirga tractuosa (strain ATCC 23168 / DSM 4126 / NBRC 15989 / NCIMB 1408 / VKM B-1430 / H-43)</name>
    <name type="common">Microscilla tractuosa</name>
    <name type="synonym">Flexibacter tractuosus</name>
    <dbReference type="NCBI Taxonomy" id="643867"/>
    <lineage>
        <taxon>Bacteria</taxon>
        <taxon>Pseudomonadati</taxon>
        <taxon>Bacteroidota</taxon>
        <taxon>Cytophagia</taxon>
        <taxon>Cytophagales</taxon>
        <taxon>Marivirgaceae</taxon>
        <taxon>Marivirga</taxon>
    </lineage>
</organism>
<keyword evidence="1" id="KW-0472">Membrane</keyword>
<protein>
    <submittedName>
        <fullName evidence="2">Uncharacterized protein</fullName>
    </submittedName>
</protein>
<evidence type="ECO:0000313" key="3">
    <source>
        <dbReference type="Proteomes" id="UP000008720"/>
    </source>
</evidence>
<dbReference type="AlphaFoldDB" id="E4TN73"/>
<dbReference type="EMBL" id="CP002349">
    <property type="protein sequence ID" value="ADR23461.1"/>
    <property type="molecule type" value="Genomic_DNA"/>
</dbReference>
<keyword evidence="3" id="KW-1185">Reference proteome</keyword>